<proteinExistence type="predicted"/>
<gene>
    <name evidence="1" type="ORF">lb338_phage_105</name>
</gene>
<dbReference type="EMBL" id="FJ822135">
    <property type="protein sequence ID" value="ACO37026.1"/>
    <property type="molecule type" value="Genomic_DNA"/>
</dbReference>
<sequence length="117" mass="13626">MVTVIYEKDKTWVVSKKIASNSGNKDDWTEVMTYYNLFNGSHIKLLVVDKNQIPFNFIANRDDGKSVLLGKSGIILRDSQDVYTYKKFFYYSEKEEKIADYLSDFPIKGKDRVSYVV</sequence>
<reference evidence="1 2" key="1">
    <citation type="journal article" date="2009" name="Gene">
        <title>Genome of a virulent bacteriophage Lb338-1 that lyses the probiotic Lactobacillus paracasei cheese strain.</title>
        <authorList>
            <person name="Alemayehu D."/>
            <person name="Ross R.P."/>
            <person name="O'Sullivan O."/>
            <person name="Coffey A."/>
            <person name="Stanton C."/>
            <person name="Fitzgerald G.F."/>
            <person name="McAuliffe O."/>
        </authorList>
    </citation>
    <scope>NUCLEOTIDE SEQUENCE [LARGE SCALE GENOMIC DNA]</scope>
    <source>
        <strain evidence="1">Lb338-1</strain>
    </source>
</reference>
<evidence type="ECO:0000313" key="2">
    <source>
        <dbReference type="Proteomes" id="UP000001878"/>
    </source>
</evidence>
<protein>
    <submittedName>
        <fullName evidence="1">Uncharacterized protein</fullName>
    </submittedName>
</protein>
<organism evidence="1 2">
    <name type="scientific">Lactobacillus phage Lb338-1</name>
    <dbReference type="NCBI Taxonomy" id="2892342"/>
    <lineage>
        <taxon>Viruses</taxon>
        <taxon>Duplodnaviria</taxon>
        <taxon>Heunggongvirae</taxon>
        <taxon>Uroviricota</taxon>
        <taxon>Caudoviricetes</taxon>
        <taxon>Herelleviridae</taxon>
        <taxon>Mooreparkvirus</taxon>
        <taxon>Mooreparkvirus Lb3381</taxon>
    </lineage>
</organism>
<name>C1KFL5_9CAUD</name>
<dbReference type="RefSeq" id="YP_002790784.1">
    <property type="nucleotide sequence ID" value="NC_012530.1"/>
</dbReference>
<accession>C1KFL5</accession>
<dbReference type="Proteomes" id="UP000001878">
    <property type="component" value="Segment"/>
</dbReference>
<dbReference type="GeneID" id="7750960"/>
<keyword evidence="2" id="KW-1185">Reference proteome</keyword>
<evidence type="ECO:0000313" key="1">
    <source>
        <dbReference type="EMBL" id="ACO37026.1"/>
    </source>
</evidence>
<dbReference type="KEGG" id="vg:7750960"/>